<dbReference type="InterPro" id="IPR025378">
    <property type="entry name" value="DUF4368"/>
</dbReference>
<dbReference type="SUPFAM" id="SSF52540">
    <property type="entry name" value="P-loop containing nucleoside triphosphate hydrolases"/>
    <property type="match status" value="1"/>
</dbReference>
<dbReference type="InterPro" id="IPR038109">
    <property type="entry name" value="DNA_bind_recomb_sf"/>
</dbReference>
<reference evidence="3 4" key="2">
    <citation type="submission" date="2007-04" db="EMBL/GenBank/DDBJ databases">
        <title>Draft genome sequence of Dorea longicatena (DSM 13814).</title>
        <authorList>
            <person name="Sudarsanam P."/>
            <person name="Ley R."/>
            <person name="Guruge J."/>
            <person name="Turnbaugh P.J."/>
            <person name="Mahowald M."/>
            <person name="Liep D."/>
            <person name="Gordon J."/>
        </authorList>
    </citation>
    <scope>NUCLEOTIDE SEQUENCE [LARGE SCALE GENOMIC DNA]</scope>
    <source>
        <strain evidence="3 4">DSM 13814</strain>
    </source>
</reference>
<dbReference type="InterPro" id="IPR003688">
    <property type="entry name" value="TraG/VirD4"/>
</dbReference>
<dbReference type="InterPro" id="IPR027417">
    <property type="entry name" value="P-loop_NTPase"/>
</dbReference>
<dbReference type="SUPFAM" id="SSF53041">
    <property type="entry name" value="Resolvase-like"/>
    <property type="match status" value="1"/>
</dbReference>
<dbReference type="PROSITE" id="PS51737">
    <property type="entry name" value="RECOMBINASE_DNA_BIND"/>
    <property type="match status" value="1"/>
</dbReference>
<dbReference type="Proteomes" id="UP000004016">
    <property type="component" value="Unassembled WGS sequence"/>
</dbReference>
<dbReference type="Pfam" id="PF02534">
    <property type="entry name" value="T4SS-DNA_transf"/>
    <property type="match status" value="1"/>
</dbReference>
<dbReference type="InterPro" id="IPR006119">
    <property type="entry name" value="Resolv_N"/>
</dbReference>
<keyword evidence="1" id="KW-0175">Coiled coil</keyword>
<evidence type="ECO:0000259" key="2">
    <source>
        <dbReference type="PROSITE" id="PS51737"/>
    </source>
</evidence>
<name>A6BD29_9FIRM</name>
<dbReference type="PANTHER" id="PTHR30461:SF23">
    <property type="entry name" value="DNA RECOMBINASE-RELATED"/>
    <property type="match status" value="1"/>
</dbReference>
<accession>A6BD29</accession>
<dbReference type="Gene3D" id="3.40.50.1390">
    <property type="entry name" value="Resolvase, N-terminal catalytic domain"/>
    <property type="match status" value="1"/>
</dbReference>
<gene>
    <name evidence="3" type="ORF">DORLON_00192</name>
</gene>
<proteinExistence type="predicted"/>
<dbReference type="PANTHER" id="PTHR30461">
    <property type="entry name" value="DNA-INVERTASE FROM LAMBDOID PROPHAGE"/>
    <property type="match status" value="1"/>
</dbReference>
<dbReference type="Pfam" id="PF13408">
    <property type="entry name" value="Zn_ribbon_recom"/>
    <property type="match status" value="1"/>
</dbReference>
<dbReference type="GO" id="GO:0016020">
    <property type="term" value="C:membrane"/>
    <property type="evidence" value="ECO:0007669"/>
    <property type="project" value="InterPro"/>
</dbReference>
<evidence type="ECO:0000313" key="4">
    <source>
        <dbReference type="Proteomes" id="UP000004016"/>
    </source>
</evidence>
<dbReference type="Pfam" id="PF00239">
    <property type="entry name" value="Resolvase"/>
    <property type="match status" value="1"/>
</dbReference>
<dbReference type="InterPro" id="IPR050639">
    <property type="entry name" value="SSR_resolvase"/>
</dbReference>
<dbReference type="Pfam" id="PF14287">
    <property type="entry name" value="DUF4368"/>
    <property type="match status" value="1"/>
</dbReference>
<dbReference type="InterPro" id="IPR025827">
    <property type="entry name" value="Zn_ribbon_recom_dom"/>
</dbReference>
<evidence type="ECO:0000256" key="1">
    <source>
        <dbReference type="SAM" id="Coils"/>
    </source>
</evidence>
<organism evidence="3 4">
    <name type="scientific">Dorea longicatena DSM 13814</name>
    <dbReference type="NCBI Taxonomy" id="411462"/>
    <lineage>
        <taxon>Bacteria</taxon>
        <taxon>Bacillati</taxon>
        <taxon>Bacillota</taxon>
        <taxon>Clostridia</taxon>
        <taxon>Lachnospirales</taxon>
        <taxon>Lachnospiraceae</taxon>
        <taxon>Dorea</taxon>
    </lineage>
</organism>
<dbReference type="eggNOG" id="COG3505">
    <property type="taxonomic scope" value="Bacteria"/>
</dbReference>
<dbReference type="Gene3D" id="3.90.1750.20">
    <property type="entry name" value="Putative Large Serine Recombinase, Chain B, Domain 2"/>
    <property type="match status" value="1"/>
</dbReference>
<feature type="domain" description="Recombinase" evidence="2">
    <location>
        <begin position="468"/>
        <end position="610"/>
    </location>
</feature>
<dbReference type="eggNOG" id="COG1961">
    <property type="taxonomic scope" value="Bacteria"/>
</dbReference>
<dbReference type="InterPro" id="IPR036162">
    <property type="entry name" value="Resolvase-like_N_sf"/>
</dbReference>
<dbReference type="Pfam" id="PF07508">
    <property type="entry name" value="Recombinase"/>
    <property type="match status" value="1"/>
</dbReference>
<protein>
    <submittedName>
        <fullName evidence="3">Resolvase, N-terminal domain protein</fullName>
    </submittedName>
</protein>
<comment type="caution">
    <text evidence="3">The sequence shown here is derived from an EMBL/GenBank/DDBJ whole genome shotgun (WGS) entry which is preliminary data.</text>
</comment>
<reference evidence="3 4" key="1">
    <citation type="submission" date="2007-03" db="EMBL/GenBank/DDBJ databases">
        <authorList>
            <person name="Fulton L."/>
            <person name="Clifton S."/>
            <person name="Fulton B."/>
            <person name="Xu J."/>
            <person name="Minx P."/>
            <person name="Pepin K.H."/>
            <person name="Johnson M."/>
            <person name="Thiruvilangam P."/>
            <person name="Bhonagiri V."/>
            <person name="Nash W.E."/>
            <person name="Mardis E.R."/>
            <person name="Wilson R.K."/>
        </authorList>
    </citation>
    <scope>NUCLEOTIDE SEQUENCE [LARGE SCALE GENOMIC DNA]</scope>
    <source>
        <strain evidence="3 4">DSM 13814</strain>
    </source>
</reference>
<dbReference type="AlphaFoldDB" id="A6BD29"/>
<dbReference type="GO" id="GO:0003677">
    <property type="term" value="F:DNA binding"/>
    <property type="evidence" value="ECO:0007669"/>
    <property type="project" value="InterPro"/>
</dbReference>
<dbReference type="EMBL" id="AAXB02000001">
    <property type="protein sequence ID" value="EDM64346.1"/>
    <property type="molecule type" value="Genomic_DNA"/>
</dbReference>
<dbReference type="InterPro" id="IPR011109">
    <property type="entry name" value="DNA_bind_recombinase_dom"/>
</dbReference>
<sequence>MEVLTEKLNHPFQFHYTEYTIKSMLVCTLLYAAGIGIFYSSQKNYRRGEEHGSARWGDARQICKKYSQKPYSQNILLTQNFRISLDTHKHRRCLNILVVGGSGAGKSRGFALPNIMQCCCSMVITDPKAELLRKTGGLLEKKGYEVRVFDLINPDTSFCYNPFEYVHDDKDVLRLISNLIQNTTPKGSQSSDPFWEKSETALLQALMLYLLHEAPPEEQNFAMIMEMLGSAQVKEEDEDYESPLDILFDRLEMRDPDSIAVKQYHIYKQAAGVVCSKRLLNQAVGKSLRTHNLKPKKGAQVMRKNEKITALYERLSRDDFGKDDDQQRESNSISNQKAMLEEFAARQGFTNIVHFTDDGISGTCFDRPGFLAMMKEVEAGNVEYLCIKDMSRMGRDYLKVGQIMEILRQRGVRLIAINDGVDSARGDDDFTPFRNIMNEYYARDTSRKIRSTFQSKGKSGKHLTGTVIYGYLWNEARDQWLVDPEAAEVVKRIFAMTIEGYGPYQIASKLKSEKVLIPSAYLAQHGEGVNKNKTFKDVYGWGSSTICNILEKREYLGHTINFKTRKHFKDKKSHYVPEDEWTIFENTHEAIIDQQTFDLVQKIRGNVRRYPDGWGEAAPLTGLLYCADCGGKMYVHRTNNGKRISQYTCSQYSKVPVGKLCTTQHRINEDVVLSLVSEMLKAIAEYAKHDRAEFVRVVQEAQSSQQTAEVRKQRTRLATAKQRVSELEVLLCKIYEDNILGKLSDSRYATLDAQYEKEQTELTAEISALEKAVKSYEKHEKDADRFIALIDKYENFDKLTIAMLNEFIEKILVHERDRKGSIQTTQEVEIYFNFVGRFVPPAFGEVELTPEELEEIRKREERKDRLHQNYLKRKASGAQKRYEDKIKKRKKAEIEAKKAAIRAEDIAKGVFVPVSSLPQREPMKGVQTA</sequence>
<evidence type="ECO:0000313" key="3">
    <source>
        <dbReference type="EMBL" id="EDM64346.1"/>
    </source>
</evidence>
<dbReference type="GO" id="GO:0000150">
    <property type="term" value="F:DNA strand exchange activity"/>
    <property type="evidence" value="ECO:0007669"/>
    <property type="project" value="InterPro"/>
</dbReference>
<feature type="coiled-coil region" evidence="1">
    <location>
        <begin position="710"/>
        <end position="779"/>
    </location>
</feature>
<dbReference type="CDD" id="cd01127">
    <property type="entry name" value="TrwB_TraG_TraD_VirD4"/>
    <property type="match status" value="1"/>
</dbReference>
<dbReference type="HOGENOM" id="CLU_010686_2_0_9"/>
<dbReference type="CDD" id="cd03770">
    <property type="entry name" value="SR_TndX_transposase"/>
    <property type="match status" value="1"/>
</dbReference>
<dbReference type="SMART" id="SM00857">
    <property type="entry name" value="Resolvase"/>
    <property type="match status" value="1"/>
</dbReference>